<dbReference type="Proteomes" id="UP001189429">
    <property type="component" value="Unassembled WGS sequence"/>
</dbReference>
<sequence length="551" mass="59258">MASEPSQELAHLEDTPAYKTLKEAGILVTKYRKQCFEDIFDGVDLSANSSKSNDLVQKCIYGYFVCPILGCILYNTTHTEFFVPAGCVGLLMNEKQEYLFAQPGMHNIGGCFMKHCGTHKLPTNDALVHGNRCILMVEQGYLGLAFDNGQPVLLPPGIHVWTSDTLSYNKAISLDQHMSLSFSQWRAAIRALALWCGPYSPAFFQGCPRRSSLNNGKQHILPGGATHLLNHKNWRFEKFLTLKIQTDDLEQIKATSADNITMQVTSTVTWCIKNPTLAATMGAETMAVGSKAVSSDIAKLRQDVLKQAIASLASFIGGVNYSDSFHMAASVQGKKSRAPGGGRDDEPESEARTSKTMDNPLYDVSRMNDAVAHANVTAMTYGAKWGALGAGECGPATHQPQHARWRVLSINILSAVPIDVELTKALACGAVASAQALQAETAARGNAKAMKLDATAAADKAKIEAEGQAQAEVIRAKAMAESARLVAEGNKDAANMLSTNAVAVDLARMDKSSQLIGKNDKFFFGQEPSYLSSLVLKGDHASKGAKGGMFG</sequence>
<keyword evidence="3" id="KW-1185">Reference proteome</keyword>
<evidence type="ECO:0000256" key="1">
    <source>
        <dbReference type="SAM" id="MobiDB-lite"/>
    </source>
</evidence>
<evidence type="ECO:0008006" key="4">
    <source>
        <dbReference type="Google" id="ProtNLM"/>
    </source>
</evidence>
<proteinExistence type="predicted"/>
<dbReference type="EMBL" id="CAUYUJ010001137">
    <property type="protein sequence ID" value="CAK0794413.1"/>
    <property type="molecule type" value="Genomic_DNA"/>
</dbReference>
<protein>
    <recommendedName>
        <fullName evidence="4">Band 7 domain-containing protein</fullName>
    </recommendedName>
</protein>
<accession>A0ABN9PMX6</accession>
<comment type="caution">
    <text evidence="2">The sequence shown here is derived from an EMBL/GenBank/DDBJ whole genome shotgun (WGS) entry which is preliminary data.</text>
</comment>
<evidence type="ECO:0000313" key="2">
    <source>
        <dbReference type="EMBL" id="CAK0794413.1"/>
    </source>
</evidence>
<feature type="region of interest" description="Disordered" evidence="1">
    <location>
        <begin position="332"/>
        <end position="357"/>
    </location>
</feature>
<gene>
    <name evidence="2" type="ORF">PCOR1329_LOCUS4416</name>
</gene>
<name>A0ABN9PMX6_9DINO</name>
<evidence type="ECO:0000313" key="3">
    <source>
        <dbReference type="Proteomes" id="UP001189429"/>
    </source>
</evidence>
<organism evidence="2 3">
    <name type="scientific">Prorocentrum cordatum</name>
    <dbReference type="NCBI Taxonomy" id="2364126"/>
    <lineage>
        <taxon>Eukaryota</taxon>
        <taxon>Sar</taxon>
        <taxon>Alveolata</taxon>
        <taxon>Dinophyceae</taxon>
        <taxon>Prorocentrales</taxon>
        <taxon>Prorocentraceae</taxon>
        <taxon>Prorocentrum</taxon>
    </lineage>
</organism>
<reference evidence="2" key="1">
    <citation type="submission" date="2023-10" db="EMBL/GenBank/DDBJ databases">
        <authorList>
            <person name="Chen Y."/>
            <person name="Shah S."/>
            <person name="Dougan E. K."/>
            <person name="Thang M."/>
            <person name="Chan C."/>
        </authorList>
    </citation>
    <scope>NUCLEOTIDE SEQUENCE [LARGE SCALE GENOMIC DNA]</scope>
</reference>